<dbReference type="GO" id="GO:0004022">
    <property type="term" value="F:alcohol dehydrogenase (NAD+) activity"/>
    <property type="evidence" value="ECO:0007669"/>
    <property type="project" value="UniProtKB-EC"/>
</dbReference>
<sequence>MFAVYADHPSPQDPLAALRLGERPDPDIPDGWVRVRMTHASLNRHDLFTLRGITAHPRGLAFPLILGNDGAGLLDDGTPVALYPMLGSPGWRGDETLDPEWSILGEFAQGVFSRFAAVPRRNAVPLPEGLSPLHASVLGTAWLTAWKALFHASGLRPGGTLLVQGASGGMSTALIQLGRAAGFEVFATSRHPVGRELAEKLGAHRVFASGEPLPRKVQAVVDNVGAATWEHSLEWVERGGTVVVTGGTSGMKVSLDLLPLIARQITLRGSIMGSLEDFRAMMRFLAANRVTPEIGRVLPLERAEEAFRDMEQGRTHGKTVFTIRATGDVA</sequence>
<dbReference type="InterPro" id="IPR013154">
    <property type="entry name" value="ADH-like_N"/>
</dbReference>
<dbReference type="SUPFAM" id="SSF50129">
    <property type="entry name" value="GroES-like"/>
    <property type="match status" value="1"/>
</dbReference>
<reference evidence="2 3" key="1">
    <citation type="submission" date="2020-04" db="EMBL/GenBank/DDBJ databases">
        <authorList>
            <consortium name="Desulfovibrio sp. FSS-1 genome sequencing consortium"/>
            <person name="Shimoshige H."/>
            <person name="Kobayashi H."/>
            <person name="Maekawa T."/>
        </authorList>
    </citation>
    <scope>NUCLEOTIDE SEQUENCE [LARGE SCALE GENOMIC DNA]</scope>
    <source>
        <strain evidence="2 3">SIID29052-01</strain>
    </source>
</reference>
<dbReference type="InterPro" id="IPR020843">
    <property type="entry name" value="ER"/>
</dbReference>
<evidence type="ECO:0000259" key="1">
    <source>
        <dbReference type="SMART" id="SM00829"/>
    </source>
</evidence>
<keyword evidence="2" id="KW-0560">Oxidoreductase</keyword>
<dbReference type="SUPFAM" id="SSF51735">
    <property type="entry name" value="NAD(P)-binding Rossmann-fold domains"/>
    <property type="match status" value="1"/>
</dbReference>
<protein>
    <submittedName>
        <fullName evidence="2">Alcohol dehydrogenase</fullName>
        <ecNumber evidence="2">1.1.1.1</ecNumber>
    </submittedName>
</protein>
<keyword evidence="3" id="KW-1185">Reference proteome</keyword>
<dbReference type="PANTHER" id="PTHR45033:SF3">
    <property type="entry name" value="DEHYDROGENASE, PUTATIVE (AFU_ORTHOLOGUE AFUA_2G13270)-RELATED"/>
    <property type="match status" value="1"/>
</dbReference>
<dbReference type="SMART" id="SM00829">
    <property type="entry name" value="PKS_ER"/>
    <property type="match status" value="1"/>
</dbReference>
<dbReference type="RefSeq" id="WP_173082375.1">
    <property type="nucleotide sequence ID" value="NZ_BLTE01000004.1"/>
</dbReference>
<gene>
    <name evidence="2" type="primary">adh</name>
    <name evidence="2" type="ORF">NNJEOMEG_01225</name>
</gene>
<comment type="caution">
    <text evidence="2">The sequence shown here is derived from an EMBL/GenBank/DDBJ whole genome shotgun (WGS) entry which is preliminary data.</text>
</comment>
<proteinExistence type="predicted"/>
<dbReference type="InterPro" id="IPR011032">
    <property type="entry name" value="GroES-like_sf"/>
</dbReference>
<dbReference type="InterPro" id="IPR036291">
    <property type="entry name" value="NAD(P)-bd_dom_sf"/>
</dbReference>
<evidence type="ECO:0000313" key="2">
    <source>
        <dbReference type="EMBL" id="GFK93393.1"/>
    </source>
</evidence>
<dbReference type="InterPro" id="IPR052711">
    <property type="entry name" value="Zinc_ADH-like"/>
</dbReference>
<dbReference type="Pfam" id="PF00107">
    <property type="entry name" value="ADH_zinc_N"/>
    <property type="match status" value="1"/>
</dbReference>
<dbReference type="Proteomes" id="UP000494245">
    <property type="component" value="Unassembled WGS sequence"/>
</dbReference>
<dbReference type="AlphaFoldDB" id="A0A6V8LL24"/>
<dbReference type="InterPro" id="IPR013149">
    <property type="entry name" value="ADH-like_C"/>
</dbReference>
<dbReference type="PANTHER" id="PTHR45033">
    <property type="match status" value="1"/>
</dbReference>
<dbReference type="Gene3D" id="3.40.50.720">
    <property type="entry name" value="NAD(P)-binding Rossmann-like Domain"/>
    <property type="match status" value="1"/>
</dbReference>
<dbReference type="EC" id="1.1.1.1" evidence="2"/>
<reference evidence="2 3" key="2">
    <citation type="submission" date="2020-05" db="EMBL/GenBank/DDBJ databases">
        <title>Draft genome sequence of Desulfovibrio sp. strainFSS-1.</title>
        <authorList>
            <person name="Shimoshige H."/>
            <person name="Kobayashi H."/>
            <person name="Maekawa T."/>
        </authorList>
    </citation>
    <scope>NUCLEOTIDE SEQUENCE [LARGE SCALE GENOMIC DNA]</scope>
    <source>
        <strain evidence="2 3">SIID29052-01</strain>
    </source>
</reference>
<dbReference type="Gene3D" id="3.90.180.10">
    <property type="entry name" value="Medium-chain alcohol dehydrogenases, catalytic domain"/>
    <property type="match status" value="1"/>
</dbReference>
<feature type="domain" description="Enoyl reductase (ER)" evidence="1">
    <location>
        <begin position="13"/>
        <end position="321"/>
    </location>
</feature>
<accession>A0A6V8LL24</accession>
<organism evidence="2 3">
    <name type="scientific">Fundidesulfovibrio magnetotacticus</name>
    <dbReference type="NCBI Taxonomy" id="2730080"/>
    <lineage>
        <taxon>Bacteria</taxon>
        <taxon>Pseudomonadati</taxon>
        <taxon>Thermodesulfobacteriota</taxon>
        <taxon>Desulfovibrionia</taxon>
        <taxon>Desulfovibrionales</taxon>
        <taxon>Desulfovibrionaceae</taxon>
        <taxon>Fundidesulfovibrio</taxon>
    </lineage>
</organism>
<dbReference type="Pfam" id="PF08240">
    <property type="entry name" value="ADH_N"/>
    <property type="match status" value="1"/>
</dbReference>
<dbReference type="EMBL" id="BLTE01000004">
    <property type="protein sequence ID" value="GFK93393.1"/>
    <property type="molecule type" value="Genomic_DNA"/>
</dbReference>
<name>A0A6V8LL24_9BACT</name>
<evidence type="ECO:0000313" key="3">
    <source>
        <dbReference type="Proteomes" id="UP000494245"/>
    </source>
</evidence>